<dbReference type="EMBL" id="FTPD01000056">
    <property type="protein sequence ID" value="SIT58808.1"/>
    <property type="molecule type" value="Genomic_DNA"/>
</dbReference>
<organism evidence="2 3">
    <name type="scientific">Mesorhizobium prunaredense</name>
    <dbReference type="NCBI Taxonomy" id="1631249"/>
    <lineage>
        <taxon>Bacteria</taxon>
        <taxon>Pseudomonadati</taxon>
        <taxon>Pseudomonadota</taxon>
        <taxon>Alphaproteobacteria</taxon>
        <taxon>Hyphomicrobiales</taxon>
        <taxon>Phyllobacteriaceae</taxon>
        <taxon>Mesorhizobium</taxon>
    </lineage>
</organism>
<dbReference type="Proteomes" id="UP000188388">
    <property type="component" value="Unassembled WGS sequence"/>
</dbReference>
<dbReference type="GO" id="GO:0003677">
    <property type="term" value="F:DNA binding"/>
    <property type="evidence" value="ECO:0007669"/>
    <property type="project" value="InterPro"/>
</dbReference>
<dbReference type="PANTHER" id="PTHR35004:SF8">
    <property type="entry name" value="TRANSPOSASE RV3428C-RELATED"/>
    <property type="match status" value="1"/>
</dbReference>
<dbReference type="PANTHER" id="PTHR35004">
    <property type="entry name" value="TRANSPOSASE RV3428C-RELATED"/>
    <property type="match status" value="1"/>
</dbReference>
<evidence type="ECO:0000313" key="2">
    <source>
        <dbReference type="EMBL" id="SIT58808.1"/>
    </source>
</evidence>
<dbReference type="PROSITE" id="PS50532">
    <property type="entry name" value="HTH_IS408"/>
    <property type="match status" value="1"/>
</dbReference>
<name>A0A1R3VG41_9HYPH</name>
<keyword evidence="3" id="KW-1185">Reference proteome</keyword>
<proteinExistence type="predicted"/>
<reference evidence="3" key="1">
    <citation type="submission" date="2017-01" db="EMBL/GenBank/DDBJ databases">
        <authorList>
            <person name="Brunel B."/>
        </authorList>
    </citation>
    <scope>NUCLEOTIDE SEQUENCE [LARGE SCALE GENOMIC DNA]</scope>
</reference>
<evidence type="ECO:0000313" key="3">
    <source>
        <dbReference type="Proteomes" id="UP000188388"/>
    </source>
</evidence>
<dbReference type="InterPro" id="IPR036388">
    <property type="entry name" value="WH-like_DNA-bd_sf"/>
</dbReference>
<dbReference type="GO" id="GO:0016987">
    <property type="term" value="F:sigma factor activity"/>
    <property type="evidence" value="ECO:0007669"/>
    <property type="project" value="InterPro"/>
</dbReference>
<accession>A0A1R3VG41</accession>
<sequence length="157" mass="18066">MPRRKQARRTKVRDIRAILRLTHEQGLSVREVSERLKISKTTVSTYLLRAREAWLPPGHDEATERLLFGRAGRSPRDLSEPDFALIARELKRKGLTLTLLWQEYRAARPDGYGYIWFCEHFAAFERRTSATFRNPHAAGAVMQTDYAGQTVPVGRPC</sequence>
<dbReference type="AlphaFoldDB" id="A0A1R3VG41"/>
<feature type="domain" description="HTH IS408-type" evidence="1">
    <location>
        <begin position="15"/>
        <end position="90"/>
    </location>
</feature>
<dbReference type="SUPFAM" id="SSF46689">
    <property type="entry name" value="Homeodomain-like"/>
    <property type="match status" value="1"/>
</dbReference>
<gene>
    <name evidence="2" type="ORF">BQ8794_60117</name>
</gene>
<dbReference type="InterPro" id="IPR009057">
    <property type="entry name" value="Homeodomain-like_sf"/>
</dbReference>
<dbReference type="GO" id="GO:0006352">
    <property type="term" value="P:DNA-templated transcription initiation"/>
    <property type="evidence" value="ECO:0007669"/>
    <property type="project" value="InterPro"/>
</dbReference>
<dbReference type="STRING" id="1631249.BQ8794_60117"/>
<protein>
    <submittedName>
        <fullName evidence="2">Transposase</fullName>
    </submittedName>
</protein>
<dbReference type="Pfam" id="PF08281">
    <property type="entry name" value="Sigma70_r4_2"/>
    <property type="match status" value="1"/>
</dbReference>
<dbReference type="InterPro" id="IPR013249">
    <property type="entry name" value="RNA_pol_sigma70_r4_t2"/>
</dbReference>
<dbReference type="Gene3D" id="1.10.10.10">
    <property type="entry name" value="Winged helix-like DNA-binding domain superfamily/Winged helix DNA-binding domain"/>
    <property type="match status" value="1"/>
</dbReference>
<evidence type="ECO:0000259" key="1">
    <source>
        <dbReference type="PROSITE" id="PS50532"/>
    </source>
</evidence>
<dbReference type="InterPro" id="IPR017895">
    <property type="entry name" value="HTH_IS408/IS1162_type"/>
</dbReference>